<accession>A0A9E2NJA0</accession>
<feature type="non-terminal residue" evidence="1">
    <location>
        <position position="322"/>
    </location>
</feature>
<protein>
    <recommendedName>
        <fullName evidence="3">Alcohol acetyltransferase</fullName>
    </recommendedName>
</protein>
<dbReference type="Proteomes" id="UP000824229">
    <property type="component" value="Unassembled WGS sequence"/>
</dbReference>
<evidence type="ECO:0000313" key="2">
    <source>
        <dbReference type="Proteomes" id="UP000824229"/>
    </source>
</evidence>
<sequence length="322" mass="37606">MKKKAKAPSWKRLDNAAKIFPPNSNKQDTKVFRFDCRLKEQVNPKILQKALDKTMLSFPLYTSIIRKGLFWYYFEASTIKPIVSLENKSPCSRLYNEDVKSLLFEVTYFKKRINLEIYHALTDGVGALQFLRTLVLNYLVIVHQEELKGRILSIDYDASIAEKEVDGFKKYYSKGKGEKTPITKKAYKLKGEKLEGNFLQVISGVVSVKEVLEEAHTYNTTLTIYLTAILIYAISKQMTRREKKQPVVVDIPVNLRPYFQSASARNFFSVLHVPYYFDEKEAKLEDIIEYLKEYFKQELKTEKFQARMNHLVALERNYVTRA</sequence>
<comment type="caution">
    <text evidence="1">The sequence shown here is derived from an EMBL/GenBank/DDBJ whole genome shotgun (WGS) entry which is preliminary data.</text>
</comment>
<reference evidence="1" key="2">
    <citation type="submission" date="2021-04" db="EMBL/GenBank/DDBJ databases">
        <authorList>
            <person name="Gilroy R."/>
        </authorList>
    </citation>
    <scope>NUCLEOTIDE SEQUENCE</scope>
    <source>
        <strain evidence="1">B5-657</strain>
    </source>
</reference>
<evidence type="ECO:0000313" key="1">
    <source>
        <dbReference type="EMBL" id="MBU3803207.1"/>
    </source>
</evidence>
<dbReference type="EMBL" id="JAHLFQ010000008">
    <property type="protein sequence ID" value="MBU3803207.1"/>
    <property type="molecule type" value="Genomic_DNA"/>
</dbReference>
<evidence type="ECO:0008006" key="3">
    <source>
        <dbReference type="Google" id="ProtNLM"/>
    </source>
</evidence>
<organism evidence="1 2">
    <name type="scientific">Candidatus Cellulosilyticum pullistercoris</name>
    <dbReference type="NCBI Taxonomy" id="2838521"/>
    <lineage>
        <taxon>Bacteria</taxon>
        <taxon>Bacillati</taxon>
        <taxon>Bacillota</taxon>
        <taxon>Clostridia</taxon>
        <taxon>Lachnospirales</taxon>
        <taxon>Cellulosilyticaceae</taxon>
        <taxon>Cellulosilyticum</taxon>
    </lineage>
</organism>
<gene>
    <name evidence="1" type="ORF">H9872_00395</name>
</gene>
<proteinExistence type="predicted"/>
<dbReference type="AlphaFoldDB" id="A0A9E2NJA0"/>
<name>A0A9E2NJA0_9FIRM</name>
<reference evidence="1" key="1">
    <citation type="journal article" date="2021" name="PeerJ">
        <title>Extensive microbial diversity within the chicken gut microbiome revealed by metagenomics and culture.</title>
        <authorList>
            <person name="Gilroy R."/>
            <person name="Ravi A."/>
            <person name="Getino M."/>
            <person name="Pursley I."/>
            <person name="Horton D.L."/>
            <person name="Alikhan N.F."/>
            <person name="Baker D."/>
            <person name="Gharbi K."/>
            <person name="Hall N."/>
            <person name="Watson M."/>
            <person name="Adriaenssens E.M."/>
            <person name="Foster-Nyarko E."/>
            <person name="Jarju S."/>
            <person name="Secka A."/>
            <person name="Antonio M."/>
            <person name="Oren A."/>
            <person name="Chaudhuri R.R."/>
            <person name="La Ragione R."/>
            <person name="Hildebrand F."/>
            <person name="Pallen M.J."/>
        </authorList>
    </citation>
    <scope>NUCLEOTIDE SEQUENCE</scope>
    <source>
        <strain evidence="1">B5-657</strain>
    </source>
</reference>